<dbReference type="AlphaFoldDB" id="A0A1R3K9P0"/>
<evidence type="ECO:0000313" key="4">
    <source>
        <dbReference type="EMBL" id="OMP03776.1"/>
    </source>
</evidence>
<dbReference type="GO" id="GO:0005730">
    <property type="term" value="C:nucleolus"/>
    <property type="evidence" value="ECO:0007669"/>
    <property type="project" value="TreeGrafter"/>
</dbReference>
<evidence type="ECO:0000256" key="3">
    <source>
        <dbReference type="SAM" id="MobiDB-lite"/>
    </source>
</evidence>
<feature type="region of interest" description="Disordered" evidence="3">
    <location>
        <begin position="1"/>
        <end position="24"/>
    </location>
</feature>
<name>A0A1R3K9P0_COCAP</name>
<dbReference type="PANTHER" id="PTHR22691:SF8">
    <property type="entry name" value="PROTEIN SPT2 HOMOLOG"/>
    <property type="match status" value="1"/>
</dbReference>
<dbReference type="Gramene" id="OMP03776">
    <property type="protein sequence ID" value="OMP03776"/>
    <property type="gene ID" value="CCACVL1_02266"/>
</dbReference>
<dbReference type="InterPro" id="IPR013256">
    <property type="entry name" value="Chromatin_SPT2"/>
</dbReference>
<dbReference type="PANTHER" id="PTHR22691">
    <property type="entry name" value="YEAST SPT2-RELATED"/>
    <property type="match status" value="1"/>
</dbReference>
<keyword evidence="5" id="KW-1185">Reference proteome</keyword>
<evidence type="ECO:0000256" key="1">
    <source>
        <dbReference type="ARBA" id="ARBA00006461"/>
    </source>
</evidence>
<organism evidence="4 5">
    <name type="scientific">Corchorus capsularis</name>
    <name type="common">Jute</name>
    <dbReference type="NCBI Taxonomy" id="210143"/>
    <lineage>
        <taxon>Eukaryota</taxon>
        <taxon>Viridiplantae</taxon>
        <taxon>Streptophyta</taxon>
        <taxon>Embryophyta</taxon>
        <taxon>Tracheophyta</taxon>
        <taxon>Spermatophyta</taxon>
        <taxon>Magnoliopsida</taxon>
        <taxon>eudicotyledons</taxon>
        <taxon>Gunneridae</taxon>
        <taxon>Pentapetalae</taxon>
        <taxon>rosids</taxon>
        <taxon>malvids</taxon>
        <taxon>Malvales</taxon>
        <taxon>Malvaceae</taxon>
        <taxon>Grewioideae</taxon>
        <taxon>Apeibeae</taxon>
        <taxon>Corchorus</taxon>
    </lineage>
</organism>
<dbReference type="GO" id="GO:0006360">
    <property type="term" value="P:transcription by RNA polymerase I"/>
    <property type="evidence" value="ECO:0007669"/>
    <property type="project" value="TreeGrafter"/>
</dbReference>
<sequence length="49" mass="6034">MVTNYDEIMKEENTSAKLARKEDAEELRKIEEEERQERLRRQAKKRKLL</sequence>
<dbReference type="GO" id="GO:0042393">
    <property type="term" value="F:histone binding"/>
    <property type="evidence" value="ECO:0007669"/>
    <property type="project" value="TreeGrafter"/>
</dbReference>
<dbReference type="GO" id="GO:0003677">
    <property type="term" value="F:DNA binding"/>
    <property type="evidence" value="ECO:0007669"/>
    <property type="project" value="TreeGrafter"/>
</dbReference>
<accession>A0A1R3K9P0</accession>
<proteinExistence type="inferred from homology"/>
<gene>
    <name evidence="4" type="ORF">CCACVL1_02266</name>
</gene>
<dbReference type="GO" id="GO:0006334">
    <property type="term" value="P:nucleosome assembly"/>
    <property type="evidence" value="ECO:0007669"/>
    <property type="project" value="TreeGrafter"/>
</dbReference>
<evidence type="ECO:0000313" key="5">
    <source>
        <dbReference type="Proteomes" id="UP000188268"/>
    </source>
</evidence>
<protein>
    <submittedName>
        <fullName evidence="4">Chromatin SPT2</fullName>
    </submittedName>
</protein>
<dbReference type="STRING" id="210143.A0A1R3K9P0"/>
<dbReference type="EMBL" id="AWWV01005959">
    <property type="protein sequence ID" value="OMP03776.1"/>
    <property type="molecule type" value="Genomic_DNA"/>
</dbReference>
<comment type="similarity">
    <text evidence="1">Belongs to the SPT2 family.</text>
</comment>
<dbReference type="Pfam" id="PF08243">
    <property type="entry name" value="SPT2"/>
    <property type="match status" value="1"/>
</dbReference>
<dbReference type="Proteomes" id="UP000188268">
    <property type="component" value="Unassembled WGS sequence"/>
</dbReference>
<comment type="caution">
    <text evidence="4">The sequence shown here is derived from an EMBL/GenBank/DDBJ whole genome shotgun (WGS) entry which is preliminary data.</text>
</comment>
<feature type="compositionally biased region" description="Basic and acidic residues" evidence="3">
    <location>
        <begin position="7"/>
        <end position="24"/>
    </location>
</feature>
<keyword evidence="2" id="KW-0175">Coiled coil</keyword>
<reference evidence="4 5" key="1">
    <citation type="submission" date="2013-09" db="EMBL/GenBank/DDBJ databases">
        <title>Corchorus capsularis genome sequencing.</title>
        <authorList>
            <person name="Alam M."/>
            <person name="Haque M.S."/>
            <person name="Islam M.S."/>
            <person name="Emdad E.M."/>
            <person name="Islam M.M."/>
            <person name="Ahmed B."/>
            <person name="Halim A."/>
            <person name="Hossen Q.M.M."/>
            <person name="Hossain M.Z."/>
            <person name="Ahmed R."/>
            <person name="Khan M.M."/>
            <person name="Islam R."/>
            <person name="Rashid M.M."/>
            <person name="Khan S.A."/>
            <person name="Rahman M.S."/>
            <person name="Alam M."/>
        </authorList>
    </citation>
    <scope>NUCLEOTIDE SEQUENCE [LARGE SCALE GENOMIC DNA]</scope>
    <source>
        <strain evidence="5">cv. CVL-1</strain>
        <tissue evidence="4">Whole seedling</tissue>
    </source>
</reference>
<evidence type="ECO:0000256" key="2">
    <source>
        <dbReference type="ARBA" id="ARBA00023054"/>
    </source>
</evidence>